<evidence type="ECO:0000256" key="2">
    <source>
        <dbReference type="ARBA" id="ARBA00022475"/>
    </source>
</evidence>
<dbReference type="InterPro" id="IPR027379">
    <property type="entry name" value="CLS_N"/>
</dbReference>
<name>A0A3R8T270_9BURK</name>
<dbReference type="GO" id="GO:0030572">
    <property type="term" value="F:phosphatidyltransferase activity"/>
    <property type="evidence" value="ECO:0007669"/>
    <property type="project" value="UniProtKB-ARBA"/>
</dbReference>
<evidence type="ECO:0000256" key="4">
    <source>
        <dbReference type="ARBA" id="ARBA00022989"/>
    </source>
</evidence>
<dbReference type="SMART" id="SM00155">
    <property type="entry name" value="PLDc"/>
    <property type="match status" value="2"/>
</dbReference>
<dbReference type="InterPro" id="IPR025202">
    <property type="entry name" value="PLD-like_dom"/>
</dbReference>
<dbReference type="GO" id="GO:0005886">
    <property type="term" value="C:plasma membrane"/>
    <property type="evidence" value="ECO:0007669"/>
    <property type="project" value="UniProtKB-SubCell"/>
</dbReference>
<keyword evidence="3 6" id="KW-0812">Transmembrane</keyword>
<protein>
    <submittedName>
        <fullName evidence="8">Cardiolipin synthase</fullName>
    </submittedName>
</protein>
<comment type="caution">
    <text evidence="8">The sequence shown here is derived from an EMBL/GenBank/DDBJ whole genome shotgun (WGS) entry which is preliminary data.</text>
</comment>
<dbReference type="Proteomes" id="UP000269265">
    <property type="component" value="Unassembled WGS sequence"/>
</dbReference>
<dbReference type="OrthoDB" id="9762009at2"/>
<dbReference type="RefSeq" id="WP_125245157.1">
    <property type="nucleotide sequence ID" value="NZ_RSED01000024.1"/>
</dbReference>
<gene>
    <name evidence="8" type="ORF">EIP75_20995</name>
</gene>
<dbReference type="SUPFAM" id="SSF56024">
    <property type="entry name" value="Phospholipase D/nuclease"/>
    <property type="match status" value="2"/>
</dbReference>
<dbReference type="PANTHER" id="PTHR21248:SF22">
    <property type="entry name" value="PHOSPHOLIPASE D"/>
    <property type="match status" value="1"/>
</dbReference>
<accession>A0A3R8T270</accession>
<evidence type="ECO:0000313" key="9">
    <source>
        <dbReference type="Proteomes" id="UP000269265"/>
    </source>
</evidence>
<proteinExistence type="predicted"/>
<dbReference type="EMBL" id="RSED01000024">
    <property type="protein sequence ID" value="RRS02337.1"/>
    <property type="molecule type" value="Genomic_DNA"/>
</dbReference>
<dbReference type="PROSITE" id="PS50035">
    <property type="entry name" value="PLD"/>
    <property type="match status" value="1"/>
</dbReference>
<comment type="subcellular location">
    <subcellularLocation>
        <location evidence="1">Cell membrane</location>
        <topology evidence="1">Multi-pass membrane protein</topology>
    </subcellularLocation>
</comment>
<dbReference type="GO" id="GO:0032049">
    <property type="term" value="P:cardiolipin biosynthetic process"/>
    <property type="evidence" value="ECO:0007669"/>
    <property type="project" value="UniProtKB-ARBA"/>
</dbReference>
<keyword evidence="4 6" id="KW-1133">Transmembrane helix</keyword>
<feature type="transmembrane region" description="Helical" evidence="6">
    <location>
        <begin position="12"/>
        <end position="31"/>
    </location>
</feature>
<organism evidence="8 9">
    <name type="scientific">Aquabacterium soli</name>
    <dbReference type="NCBI Taxonomy" id="2493092"/>
    <lineage>
        <taxon>Bacteria</taxon>
        <taxon>Pseudomonadati</taxon>
        <taxon>Pseudomonadota</taxon>
        <taxon>Betaproteobacteria</taxon>
        <taxon>Burkholderiales</taxon>
        <taxon>Aquabacterium</taxon>
    </lineage>
</organism>
<dbReference type="InterPro" id="IPR001736">
    <property type="entry name" value="PLipase_D/transphosphatidylase"/>
</dbReference>
<feature type="domain" description="PLD phosphodiesterase" evidence="7">
    <location>
        <begin position="409"/>
        <end position="436"/>
    </location>
</feature>
<keyword evidence="2" id="KW-1003">Cell membrane</keyword>
<reference evidence="8 9" key="1">
    <citation type="submission" date="2018-12" db="EMBL/GenBank/DDBJ databases">
        <title>The whole draft genome of Aquabacterium sp. SJQ9.</title>
        <authorList>
            <person name="Sun L."/>
            <person name="Gao X."/>
            <person name="Chen W."/>
            <person name="Huang K."/>
        </authorList>
    </citation>
    <scope>NUCLEOTIDE SEQUENCE [LARGE SCALE GENOMIC DNA]</scope>
    <source>
        <strain evidence="8 9">SJQ9</strain>
    </source>
</reference>
<keyword evidence="9" id="KW-1185">Reference proteome</keyword>
<dbReference type="AlphaFoldDB" id="A0A3R8T270"/>
<dbReference type="Pfam" id="PF13091">
    <property type="entry name" value="PLDc_2"/>
    <property type="match status" value="2"/>
</dbReference>
<keyword evidence="5 6" id="KW-0472">Membrane</keyword>
<evidence type="ECO:0000256" key="5">
    <source>
        <dbReference type="ARBA" id="ARBA00023136"/>
    </source>
</evidence>
<dbReference type="Pfam" id="PF13396">
    <property type="entry name" value="PLDc_N"/>
    <property type="match status" value="1"/>
</dbReference>
<dbReference type="PANTHER" id="PTHR21248">
    <property type="entry name" value="CARDIOLIPIN SYNTHASE"/>
    <property type="match status" value="1"/>
</dbReference>
<dbReference type="Gene3D" id="3.30.870.10">
    <property type="entry name" value="Endonuclease Chain A"/>
    <property type="match status" value="2"/>
</dbReference>
<sequence length="493" mass="53873">MYFTLDLLDSRWLTLHGLCTTVAVLVYILTAHVMRQRRQPAAAIAWVLFILLVPYLALPAFLLFGSRKLKRPSARVRPAPDVPDPEAPWAIETIVDMGQPRPAPCLGLTLHADGHQAWRALLDTIDGATHTLDICTFILARDAVGRAVLDRLAHKAAQGVRVRLMLDGLGKLMSRAPDLAPLHRAGGHTAVFVPPLQSPLQGRTNLRNHRKLVVADAGHAGARLWCGGRNLASEYFEGEHGTPPWRDLSWDLHGPLVTQASALFEQDWAFAQGGRPRALPPFPPFDLRPPADIPAPSVVAAQHSELSADLAAARHQHGTQLVASGPDQVDDTVYALLLTATYRARRRVCLSTPYFVPDPALLMALCLAARRGVQVDLLMPARSNHKLSDVARSRALRSLAQAGGRVWLAPGMLHAKLAVFDEELALAGSANLDSRSLFLNYELMLAFHDTADVSQFQAWFDTERQGATAYVARAPGLARDVGEGLLLWLGFQL</sequence>
<feature type="transmembrane region" description="Helical" evidence="6">
    <location>
        <begin position="43"/>
        <end position="64"/>
    </location>
</feature>
<evidence type="ECO:0000256" key="1">
    <source>
        <dbReference type="ARBA" id="ARBA00004651"/>
    </source>
</evidence>
<evidence type="ECO:0000259" key="7">
    <source>
        <dbReference type="PROSITE" id="PS50035"/>
    </source>
</evidence>
<evidence type="ECO:0000256" key="3">
    <source>
        <dbReference type="ARBA" id="ARBA00022692"/>
    </source>
</evidence>
<evidence type="ECO:0000256" key="6">
    <source>
        <dbReference type="SAM" id="Phobius"/>
    </source>
</evidence>
<evidence type="ECO:0000313" key="8">
    <source>
        <dbReference type="EMBL" id="RRS02337.1"/>
    </source>
</evidence>